<keyword evidence="3 5" id="KW-0378">Hydrolase</keyword>
<dbReference type="SMART" id="SM00228">
    <property type="entry name" value="PDZ"/>
    <property type="match status" value="1"/>
</dbReference>
<gene>
    <name evidence="8" type="ORF">GCM10022388_06490</name>
</gene>
<dbReference type="CDD" id="cd07560">
    <property type="entry name" value="Peptidase_S41_CPP"/>
    <property type="match status" value="1"/>
</dbReference>
<dbReference type="InterPro" id="IPR036034">
    <property type="entry name" value="PDZ_sf"/>
</dbReference>
<evidence type="ECO:0000256" key="6">
    <source>
        <dbReference type="SAM" id="Phobius"/>
    </source>
</evidence>
<evidence type="ECO:0000256" key="1">
    <source>
        <dbReference type="ARBA" id="ARBA00009179"/>
    </source>
</evidence>
<keyword evidence="6" id="KW-0472">Membrane</keyword>
<organism evidence="8 9">
    <name type="scientific">Flavobacterium chungnamense</name>
    <dbReference type="NCBI Taxonomy" id="706182"/>
    <lineage>
        <taxon>Bacteria</taxon>
        <taxon>Pseudomonadati</taxon>
        <taxon>Bacteroidota</taxon>
        <taxon>Flavobacteriia</taxon>
        <taxon>Flavobacteriales</taxon>
        <taxon>Flavobacteriaceae</taxon>
        <taxon>Flavobacterium</taxon>
    </lineage>
</organism>
<feature type="transmembrane region" description="Helical" evidence="6">
    <location>
        <begin position="12"/>
        <end position="29"/>
    </location>
</feature>
<dbReference type="RefSeq" id="WP_345090617.1">
    <property type="nucleotide sequence ID" value="NZ_BAABCS010000004.1"/>
</dbReference>
<dbReference type="Pfam" id="PF00595">
    <property type="entry name" value="PDZ"/>
    <property type="match status" value="1"/>
</dbReference>
<dbReference type="Pfam" id="PF11818">
    <property type="entry name" value="DUF3340"/>
    <property type="match status" value="1"/>
</dbReference>
<evidence type="ECO:0000259" key="7">
    <source>
        <dbReference type="PROSITE" id="PS50106"/>
    </source>
</evidence>
<dbReference type="SUPFAM" id="SSF50156">
    <property type="entry name" value="PDZ domain-like"/>
    <property type="match status" value="1"/>
</dbReference>
<keyword evidence="2 5" id="KW-0645">Protease</keyword>
<evidence type="ECO:0000313" key="9">
    <source>
        <dbReference type="Proteomes" id="UP001500426"/>
    </source>
</evidence>
<dbReference type="InterPro" id="IPR029045">
    <property type="entry name" value="ClpP/crotonase-like_dom_sf"/>
</dbReference>
<sequence length="757" mass="86719">MNTIVQFMKRHYKIVLLVLALSVGLWSFIPKDKNDPEKDKLLIELLTYVIEKGHYSPAQIDDTFSKGVYKDYITALDPSKRFFLQSDIDEFSKYELQIDDQINNKQLTFFDLTYTRLIKRMKESESYYKAALENPIDYSVNEDIDTDYEKAPYSKNVSDLKERWRKQVKLSTLSSLVEKQKIQEDIQKNKNKSPEERLKEYRLKMGDKLTPELEKKFQESIAKTENDTPKTFEQLEKETRESTLKSLNENFTFISKELDRSDWFSVYVNAIASRFDPHTSYFAPDEKERFDVSMSGKLEGIGARLQKKNDFTEITELISGGPAWRGKELEAGDVVLKVAQADSDPVDVVGMRLDDVVKKIKGPKGTEVRLTVKKTDGSLKVISIIRDEVEIEETYAKSSVVEKNGVKYGIIYLPKFYIDFENKDSRDAGKDVAQEVARLKSEGVKGIIVDVRDNGGGSLKTVVDIGGLFIEQGPIVQIKSAAGKREVLYDKDAKVEWDGPLVIMTNEFSASASEILAAAMQDYKRAVILGSKQTYGKGTVQNVIDLNQFVRGNTLGDLGALKTTTQKFYRINGGSTQLEGVSSDIVMPDSYAYLKMGERDVDNAMPWDKIEAADYKLWSKAANYDLAIQNSKKRIESNPQMNLIYENAKWRQARNDENVYSLQIDKFKQEQKQLEETNKKYKSIADYTNAFRFKSLPYEEEQMKSDVTLKEKRERWHESLSKDIYIEEAIHVLDDLQSGNTKKALTTKLKKEKIIKS</sequence>
<proteinExistence type="inferred from homology"/>
<name>A0ABP7UIU5_9FLAO</name>
<keyword evidence="4 5" id="KW-0720">Serine protease</keyword>
<evidence type="ECO:0000256" key="3">
    <source>
        <dbReference type="ARBA" id="ARBA00022801"/>
    </source>
</evidence>
<evidence type="ECO:0000256" key="4">
    <source>
        <dbReference type="ARBA" id="ARBA00022825"/>
    </source>
</evidence>
<dbReference type="Gene3D" id="2.30.42.10">
    <property type="match status" value="1"/>
</dbReference>
<reference evidence="9" key="1">
    <citation type="journal article" date="2019" name="Int. J. Syst. Evol. Microbiol.">
        <title>The Global Catalogue of Microorganisms (GCM) 10K type strain sequencing project: providing services to taxonomists for standard genome sequencing and annotation.</title>
        <authorList>
            <consortium name="The Broad Institute Genomics Platform"/>
            <consortium name="The Broad Institute Genome Sequencing Center for Infectious Disease"/>
            <person name="Wu L."/>
            <person name="Ma J."/>
        </authorList>
    </citation>
    <scope>NUCLEOTIDE SEQUENCE [LARGE SCALE GENOMIC DNA]</scope>
    <source>
        <strain evidence="9">JCM 17068</strain>
    </source>
</reference>
<keyword evidence="9" id="KW-1185">Reference proteome</keyword>
<dbReference type="Gene3D" id="3.90.226.10">
    <property type="entry name" value="2-enoyl-CoA Hydratase, Chain A, domain 1"/>
    <property type="match status" value="1"/>
</dbReference>
<dbReference type="InterPro" id="IPR001478">
    <property type="entry name" value="PDZ"/>
</dbReference>
<dbReference type="EMBL" id="BAABCS010000004">
    <property type="protein sequence ID" value="GAA4043994.1"/>
    <property type="molecule type" value="Genomic_DNA"/>
</dbReference>
<dbReference type="InterPro" id="IPR020992">
    <property type="entry name" value="Tail_Prtase_C"/>
</dbReference>
<dbReference type="PROSITE" id="PS50106">
    <property type="entry name" value="PDZ"/>
    <property type="match status" value="1"/>
</dbReference>
<evidence type="ECO:0000256" key="2">
    <source>
        <dbReference type="ARBA" id="ARBA00022670"/>
    </source>
</evidence>
<dbReference type="PANTHER" id="PTHR32060">
    <property type="entry name" value="TAIL-SPECIFIC PROTEASE"/>
    <property type="match status" value="1"/>
</dbReference>
<protein>
    <submittedName>
        <fullName evidence="8">Carboxy terminal-processing peptidase</fullName>
    </submittedName>
</protein>
<accession>A0ABP7UIU5</accession>
<evidence type="ECO:0000256" key="5">
    <source>
        <dbReference type="RuleBase" id="RU004404"/>
    </source>
</evidence>
<keyword evidence="6" id="KW-1133">Transmembrane helix</keyword>
<dbReference type="InterPro" id="IPR005151">
    <property type="entry name" value="Tail-specific_protease"/>
</dbReference>
<dbReference type="Pfam" id="PF17804">
    <property type="entry name" value="TSP_NTD"/>
    <property type="match status" value="2"/>
</dbReference>
<dbReference type="PANTHER" id="PTHR32060:SF22">
    <property type="entry name" value="CARBOXYL-TERMINAL-PROCESSING PEPTIDASE 3, CHLOROPLASTIC"/>
    <property type="match status" value="1"/>
</dbReference>
<dbReference type="InterPro" id="IPR040573">
    <property type="entry name" value="TSP_N"/>
</dbReference>
<dbReference type="Pfam" id="PF03572">
    <property type="entry name" value="Peptidase_S41"/>
    <property type="match status" value="1"/>
</dbReference>
<feature type="domain" description="PDZ" evidence="7">
    <location>
        <begin position="291"/>
        <end position="361"/>
    </location>
</feature>
<evidence type="ECO:0000313" key="8">
    <source>
        <dbReference type="EMBL" id="GAA4043994.1"/>
    </source>
</evidence>
<dbReference type="InterPro" id="IPR004447">
    <property type="entry name" value="Peptidase_S41A"/>
</dbReference>
<comment type="similarity">
    <text evidence="1 5">Belongs to the peptidase S41A family.</text>
</comment>
<dbReference type="Proteomes" id="UP001500426">
    <property type="component" value="Unassembled WGS sequence"/>
</dbReference>
<keyword evidence="6" id="KW-0812">Transmembrane</keyword>
<dbReference type="SMART" id="SM00245">
    <property type="entry name" value="TSPc"/>
    <property type="match status" value="1"/>
</dbReference>
<dbReference type="SUPFAM" id="SSF52096">
    <property type="entry name" value="ClpP/crotonase"/>
    <property type="match status" value="1"/>
</dbReference>
<dbReference type="NCBIfam" id="TIGR00225">
    <property type="entry name" value="prc"/>
    <property type="match status" value="1"/>
</dbReference>
<comment type="caution">
    <text evidence="8">The sequence shown here is derived from an EMBL/GenBank/DDBJ whole genome shotgun (WGS) entry which is preliminary data.</text>
</comment>
<dbReference type="CDD" id="cd06782">
    <property type="entry name" value="cpPDZ_CPP-like"/>
    <property type="match status" value="1"/>
</dbReference>